<evidence type="ECO:0000259" key="4">
    <source>
        <dbReference type="Pfam" id="PF04389"/>
    </source>
</evidence>
<evidence type="ECO:0000256" key="3">
    <source>
        <dbReference type="SAM" id="SignalP"/>
    </source>
</evidence>
<dbReference type="OrthoDB" id="76293at2759"/>
<sequence length="437" mass="47980">MVAGPTSAINVIFFVASLCIRPSVAQGFLRNSEESEFPFELYGSDVVVVNRTDVEFLASDELGGRNDGTTGSLLAQEFLIDKLQAMGAVGLVSSKSGRDAFRQDVYSRGTNILGILPGSDLSNEHIFLSAHYDHISFCEIKANADSNICNGATDNAAGVAVVLGIGSRIAELSERPRRSIVFGFWDREEDGLIGSQYFIEEDPLIPLSQITTLLNFDIMGSNLLPSLRKVSFAIGAESGGSQLEYLVEQAVISDVSGDLNTVTISAILGSQRSDYFNFYEMDVPIVFFSDSTGPCYHTNGDEIKNVDFDKLEKQARVALKLTYNLATTNRKIKFTEPCINPTNELSGIDLLLFPAEFSDLRVLNNLVNQAYEDIDLFPEAAKPEFEFIKSELNCLTRWGPIAFPFILALDTERLFILLPLIDIFTTPECAGFQADSS</sequence>
<comment type="cofactor">
    <cofactor evidence="1">
        <name>Zn(2+)</name>
        <dbReference type="ChEBI" id="CHEBI:29105"/>
    </cofactor>
</comment>
<dbReference type="PANTHER" id="PTHR12147:SF26">
    <property type="entry name" value="PEPTIDASE M28 DOMAIN-CONTAINING PROTEIN"/>
    <property type="match status" value="1"/>
</dbReference>
<accession>A0A9N8DHK4</accession>
<feature type="chain" id="PRO_5040382709" evidence="3">
    <location>
        <begin position="26"/>
        <end position="437"/>
    </location>
</feature>
<dbReference type="InterPro" id="IPR007484">
    <property type="entry name" value="Peptidase_M28"/>
</dbReference>
<dbReference type="EMBL" id="CAICTM010000146">
    <property type="protein sequence ID" value="CAB9502809.1"/>
    <property type="molecule type" value="Genomic_DNA"/>
</dbReference>
<proteinExistence type="inferred from homology"/>
<dbReference type="InterPro" id="IPR045175">
    <property type="entry name" value="M28_fam"/>
</dbReference>
<feature type="signal peptide" evidence="3">
    <location>
        <begin position="1"/>
        <end position="25"/>
    </location>
</feature>
<gene>
    <name evidence="5" type="ORF">SEMRO_147_G067780.1</name>
</gene>
<feature type="domain" description="Peptidase M28" evidence="4">
    <location>
        <begin position="111"/>
        <end position="321"/>
    </location>
</feature>
<dbReference type="Gene3D" id="3.40.630.10">
    <property type="entry name" value="Zn peptidases"/>
    <property type="match status" value="1"/>
</dbReference>
<comment type="similarity">
    <text evidence="2">Belongs to the peptidase M28 family. M28B subfamily.</text>
</comment>
<reference evidence="5" key="1">
    <citation type="submission" date="2020-06" db="EMBL/GenBank/DDBJ databases">
        <authorList>
            <consortium name="Plant Systems Biology data submission"/>
        </authorList>
    </citation>
    <scope>NUCLEOTIDE SEQUENCE</scope>
    <source>
        <strain evidence="5">D6</strain>
    </source>
</reference>
<dbReference type="AlphaFoldDB" id="A0A9N8DHK4"/>
<evidence type="ECO:0000256" key="1">
    <source>
        <dbReference type="ARBA" id="ARBA00001947"/>
    </source>
</evidence>
<comment type="caution">
    <text evidence="5">The sequence shown here is derived from an EMBL/GenBank/DDBJ whole genome shotgun (WGS) entry which is preliminary data.</text>
</comment>
<keyword evidence="6" id="KW-1185">Reference proteome</keyword>
<dbReference type="GO" id="GO:0006508">
    <property type="term" value="P:proteolysis"/>
    <property type="evidence" value="ECO:0007669"/>
    <property type="project" value="InterPro"/>
</dbReference>
<dbReference type="Pfam" id="PF04389">
    <property type="entry name" value="Peptidase_M28"/>
    <property type="match status" value="1"/>
</dbReference>
<dbReference type="PANTHER" id="PTHR12147">
    <property type="entry name" value="METALLOPEPTIDASE M28 FAMILY MEMBER"/>
    <property type="match status" value="1"/>
</dbReference>
<evidence type="ECO:0000256" key="2">
    <source>
        <dbReference type="ARBA" id="ARBA00005634"/>
    </source>
</evidence>
<dbReference type="SUPFAM" id="SSF53187">
    <property type="entry name" value="Zn-dependent exopeptidases"/>
    <property type="match status" value="1"/>
</dbReference>
<keyword evidence="3" id="KW-0732">Signal</keyword>
<protein>
    <submittedName>
        <fullName evidence="5">Peptidase family M28</fullName>
    </submittedName>
</protein>
<dbReference type="GO" id="GO:0008235">
    <property type="term" value="F:metalloexopeptidase activity"/>
    <property type="evidence" value="ECO:0007669"/>
    <property type="project" value="InterPro"/>
</dbReference>
<dbReference type="Proteomes" id="UP001153069">
    <property type="component" value="Unassembled WGS sequence"/>
</dbReference>
<evidence type="ECO:0000313" key="5">
    <source>
        <dbReference type="EMBL" id="CAB9502809.1"/>
    </source>
</evidence>
<evidence type="ECO:0000313" key="6">
    <source>
        <dbReference type="Proteomes" id="UP001153069"/>
    </source>
</evidence>
<name>A0A9N8DHK4_9STRA</name>
<organism evidence="5 6">
    <name type="scientific">Seminavis robusta</name>
    <dbReference type="NCBI Taxonomy" id="568900"/>
    <lineage>
        <taxon>Eukaryota</taxon>
        <taxon>Sar</taxon>
        <taxon>Stramenopiles</taxon>
        <taxon>Ochrophyta</taxon>
        <taxon>Bacillariophyta</taxon>
        <taxon>Bacillariophyceae</taxon>
        <taxon>Bacillariophycidae</taxon>
        <taxon>Naviculales</taxon>
        <taxon>Naviculaceae</taxon>
        <taxon>Seminavis</taxon>
    </lineage>
</organism>